<comment type="caution">
    <text evidence="3">The sequence shown here is derived from an EMBL/GenBank/DDBJ whole genome shotgun (WGS) entry which is preliminary data.</text>
</comment>
<reference evidence="3" key="1">
    <citation type="journal article" date="2019" name="bioRxiv">
        <title>The Genome of the Zebra Mussel, Dreissena polymorpha: A Resource for Invasive Species Research.</title>
        <authorList>
            <person name="McCartney M.A."/>
            <person name="Auch B."/>
            <person name="Kono T."/>
            <person name="Mallez S."/>
            <person name="Zhang Y."/>
            <person name="Obille A."/>
            <person name="Becker A."/>
            <person name="Abrahante J.E."/>
            <person name="Garbe J."/>
            <person name="Badalamenti J.P."/>
            <person name="Herman A."/>
            <person name="Mangelson H."/>
            <person name="Liachko I."/>
            <person name="Sullivan S."/>
            <person name="Sone E.D."/>
            <person name="Koren S."/>
            <person name="Silverstein K.A.T."/>
            <person name="Beckman K.B."/>
            <person name="Gohl D.M."/>
        </authorList>
    </citation>
    <scope>NUCLEOTIDE SEQUENCE</scope>
    <source>
        <strain evidence="3">Duluth1</strain>
        <tissue evidence="3">Whole animal</tissue>
    </source>
</reference>
<evidence type="ECO:0000313" key="3">
    <source>
        <dbReference type="EMBL" id="KAH3887116.1"/>
    </source>
</evidence>
<feature type="transmembrane region" description="Helical" evidence="2">
    <location>
        <begin position="43"/>
        <end position="64"/>
    </location>
</feature>
<name>A0A9D4RZY0_DREPO</name>
<keyword evidence="2" id="KW-0812">Transmembrane</keyword>
<keyword evidence="2" id="KW-1133">Transmembrane helix</keyword>
<evidence type="ECO:0000256" key="2">
    <source>
        <dbReference type="SAM" id="Phobius"/>
    </source>
</evidence>
<feature type="region of interest" description="Disordered" evidence="1">
    <location>
        <begin position="1"/>
        <end position="22"/>
    </location>
</feature>
<accession>A0A9D4RZY0</accession>
<organism evidence="3 4">
    <name type="scientific">Dreissena polymorpha</name>
    <name type="common">Zebra mussel</name>
    <name type="synonym">Mytilus polymorpha</name>
    <dbReference type="NCBI Taxonomy" id="45954"/>
    <lineage>
        <taxon>Eukaryota</taxon>
        <taxon>Metazoa</taxon>
        <taxon>Spiralia</taxon>
        <taxon>Lophotrochozoa</taxon>
        <taxon>Mollusca</taxon>
        <taxon>Bivalvia</taxon>
        <taxon>Autobranchia</taxon>
        <taxon>Heteroconchia</taxon>
        <taxon>Euheterodonta</taxon>
        <taxon>Imparidentia</taxon>
        <taxon>Neoheterodontei</taxon>
        <taxon>Myida</taxon>
        <taxon>Dreissenoidea</taxon>
        <taxon>Dreissenidae</taxon>
        <taxon>Dreissena</taxon>
    </lineage>
</organism>
<evidence type="ECO:0000256" key="1">
    <source>
        <dbReference type="SAM" id="MobiDB-lite"/>
    </source>
</evidence>
<dbReference type="EMBL" id="JAIWYP010000001">
    <property type="protein sequence ID" value="KAH3887116.1"/>
    <property type="molecule type" value="Genomic_DNA"/>
</dbReference>
<dbReference type="Proteomes" id="UP000828390">
    <property type="component" value="Unassembled WGS sequence"/>
</dbReference>
<proteinExistence type="predicted"/>
<sequence length="110" mass="12489">MNRVVSTDIQTGRQTDKQTGGHTKGLTSIVVTLYPHKDDLAGWAHVFYLTAGIIMLATIFYLIFGSGKTQMWSNPTSNFCLVEKMTLWPKNRTVPSRFKTARPVPMWINR</sequence>
<protein>
    <submittedName>
        <fullName evidence="3">Uncharacterized protein</fullName>
    </submittedName>
</protein>
<evidence type="ECO:0000313" key="4">
    <source>
        <dbReference type="Proteomes" id="UP000828390"/>
    </source>
</evidence>
<dbReference type="AlphaFoldDB" id="A0A9D4RZY0"/>
<keyword evidence="4" id="KW-1185">Reference proteome</keyword>
<keyword evidence="2" id="KW-0472">Membrane</keyword>
<reference evidence="3" key="2">
    <citation type="submission" date="2020-11" db="EMBL/GenBank/DDBJ databases">
        <authorList>
            <person name="McCartney M.A."/>
            <person name="Auch B."/>
            <person name="Kono T."/>
            <person name="Mallez S."/>
            <person name="Becker A."/>
            <person name="Gohl D.M."/>
            <person name="Silverstein K.A.T."/>
            <person name="Koren S."/>
            <person name="Bechman K.B."/>
            <person name="Herman A."/>
            <person name="Abrahante J.E."/>
            <person name="Garbe J."/>
        </authorList>
    </citation>
    <scope>NUCLEOTIDE SEQUENCE</scope>
    <source>
        <strain evidence="3">Duluth1</strain>
        <tissue evidence="3">Whole animal</tissue>
    </source>
</reference>
<gene>
    <name evidence="3" type="ORF">DPMN_011131</name>
</gene>